<dbReference type="EMBL" id="FMZA01000016">
    <property type="protein sequence ID" value="SDC78627.1"/>
    <property type="molecule type" value="Genomic_DNA"/>
</dbReference>
<dbReference type="FunFam" id="1.10.3370.10:FF:000001">
    <property type="entry name" value="Preprotein translocase subunit SecY"/>
    <property type="match status" value="1"/>
</dbReference>
<dbReference type="Gene3D" id="1.10.3370.10">
    <property type="entry name" value="SecY subunit domain"/>
    <property type="match status" value="1"/>
</dbReference>
<feature type="transmembrane region" description="Helical" evidence="10">
    <location>
        <begin position="117"/>
        <end position="137"/>
    </location>
</feature>
<evidence type="ECO:0000256" key="4">
    <source>
        <dbReference type="ARBA" id="ARBA00022692"/>
    </source>
</evidence>
<evidence type="ECO:0000313" key="14">
    <source>
        <dbReference type="EMBL" id="SDC78627.1"/>
    </source>
</evidence>
<keyword evidence="3 10" id="KW-0813">Transport</keyword>
<feature type="transmembrane region" description="Helical" evidence="10">
    <location>
        <begin position="18"/>
        <end position="36"/>
    </location>
</feature>
<keyword evidence="4 10" id="KW-0812">Transmembrane</keyword>
<dbReference type="PANTHER" id="PTHR10906">
    <property type="entry name" value="SECY/SEC61-ALPHA FAMILY MEMBER"/>
    <property type="match status" value="1"/>
</dbReference>
<evidence type="ECO:0000256" key="6">
    <source>
        <dbReference type="ARBA" id="ARBA00022989"/>
    </source>
</evidence>
<reference evidence="14 15" key="1">
    <citation type="submission" date="2016-10" db="EMBL/GenBank/DDBJ databases">
        <authorList>
            <person name="de Groot N.N."/>
        </authorList>
    </citation>
    <scope>NUCLEOTIDE SEQUENCE [LARGE SCALE GENOMIC DNA]</scope>
    <source>
        <strain evidence="14 15">DSM 45514</strain>
    </source>
</reference>
<sequence>MLQTVSNIFKVEDLRRRILFTLAMLVVFRIGSFIPVPNTNNEALKAIAENQAGGGGVFGLINTFSGGAFLNFSIFAMGIMPYITASIIVQLLTMDVIPKFAQWAKEGEVGRRKLAKVTRYGTIILGLIQSIGLTIGFDRAGSQFGMNFIDNPSFATYVLISLTLTAGTAFLMWLGEQITDKGIGNGISILIFAGIIAGIPPAVTQIYETQFANAGDQMFLNIVKILIILVVLIAIVAGVIFIQQGVRKIPVQYAKRVVGRKMYGGQSTHIPMKVNAAGVIPVIFALSLLIFPPTVASFWQGNVVADWIINNFGYDKPLGMVIYVILIIGFTYFYTFVQINPVQLADQMKKNGGYIPGIRPGKNTSIFLTKIMNRITLAGALFLAAVSILPVFFTTLAGLPQSVQIGGTSLLIVVGVALETMKNIESQLIKRHYKGFMK</sequence>
<dbReference type="OrthoDB" id="9809248at2"/>
<accession>A0A1G6PGQ9</accession>
<dbReference type="STRING" id="1236220.SAMN04488112_11677"/>
<protein>
    <recommendedName>
        <fullName evidence="9 10">Protein translocase subunit SecY</fullName>
    </recommendedName>
</protein>
<dbReference type="NCBIfam" id="TIGR00967">
    <property type="entry name" value="3a0501s007"/>
    <property type="match status" value="1"/>
</dbReference>
<keyword evidence="5 10" id="KW-0653">Protein transport</keyword>
<dbReference type="PROSITE" id="PS00755">
    <property type="entry name" value="SECY_1"/>
    <property type="match status" value="1"/>
</dbReference>
<feature type="transmembrane region" description="Helical" evidence="10">
    <location>
        <begin position="157"/>
        <end position="175"/>
    </location>
</feature>
<feature type="transmembrane region" description="Helical" evidence="10">
    <location>
        <begin position="187"/>
        <end position="207"/>
    </location>
</feature>
<comment type="similarity">
    <text evidence="2 10 13">Belongs to the SecY/SEC61-alpha family.</text>
</comment>
<dbReference type="InterPro" id="IPR026593">
    <property type="entry name" value="SecY"/>
</dbReference>
<keyword evidence="8 10" id="KW-0472">Membrane</keyword>
<proteinExistence type="inferred from homology"/>
<dbReference type="GO" id="GO:0005886">
    <property type="term" value="C:plasma membrane"/>
    <property type="evidence" value="ECO:0007669"/>
    <property type="project" value="UniProtKB-SubCell"/>
</dbReference>
<gene>
    <name evidence="10" type="primary">secY</name>
    <name evidence="14" type="ORF">SAMN04488112_11677</name>
</gene>
<dbReference type="PRINTS" id="PR00303">
    <property type="entry name" value="SECYTRNLCASE"/>
</dbReference>
<dbReference type="AlphaFoldDB" id="A0A1G6PGQ9"/>
<organism evidence="14 15">
    <name type="scientific">Melghirimyces thermohalophilus</name>
    <dbReference type="NCBI Taxonomy" id="1236220"/>
    <lineage>
        <taxon>Bacteria</taxon>
        <taxon>Bacillati</taxon>
        <taxon>Bacillota</taxon>
        <taxon>Bacilli</taxon>
        <taxon>Bacillales</taxon>
        <taxon>Thermoactinomycetaceae</taxon>
        <taxon>Melghirimyces</taxon>
    </lineage>
</organism>
<evidence type="ECO:0000256" key="7">
    <source>
        <dbReference type="ARBA" id="ARBA00023010"/>
    </source>
</evidence>
<keyword evidence="6 10" id="KW-1133">Transmembrane helix</keyword>
<dbReference type="Proteomes" id="UP000199387">
    <property type="component" value="Unassembled WGS sequence"/>
</dbReference>
<evidence type="ECO:0000313" key="15">
    <source>
        <dbReference type="Proteomes" id="UP000199387"/>
    </source>
</evidence>
<evidence type="ECO:0000256" key="8">
    <source>
        <dbReference type="ARBA" id="ARBA00023136"/>
    </source>
</evidence>
<dbReference type="GO" id="GO:0006605">
    <property type="term" value="P:protein targeting"/>
    <property type="evidence" value="ECO:0007669"/>
    <property type="project" value="UniProtKB-UniRule"/>
</dbReference>
<dbReference type="Pfam" id="PF00344">
    <property type="entry name" value="SecY"/>
    <property type="match status" value="1"/>
</dbReference>
<evidence type="ECO:0000256" key="5">
    <source>
        <dbReference type="ARBA" id="ARBA00022927"/>
    </source>
</evidence>
<evidence type="ECO:0000256" key="12">
    <source>
        <dbReference type="RuleBase" id="RU003484"/>
    </source>
</evidence>
<comment type="function">
    <text evidence="10 11">The central subunit of the protein translocation channel SecYEG. Consists of two halves formed by TMs 1-5 and 6-10. These two domains form a lateral gate at the front which open onto the bilayer between TMs 2 and 7, and are clamped together by SecE at the back. The channel is closed by both a pore ring composed of hydrophobic SecY resides and a short helix (helix 2A) on the extracellular side of the membrane which forms a plug. The plug probably moves laterally to allow the channel to open. The ring and the pore may move independently.</text>
</comment>
<name>A0A1G6PGQ9_9BACL</name>
<evidence type="ECO:0000256" key="1">
    <source>
        <dbReference type="ARBA" id="ARBA00004141"/>
    </source>
</evidence>
<evidence type="ECO:0000256" key="2">
    <source>
        <dbReference type="ARBA" id="ARBA00005751"/>
    </source>
</evidence>
<evidence type="ECO:0000256" key="11">
    <source>
        <dbReference type="RuleBase" id="RU000537"/>
    </source>
</evidence>
<keyword evidence="10" id="KW-1003">Cell membrane</keyword>
<evidence type="ECO:0000256" key="13">
    <source>
        <dbReference type="RuleBase" id="RU004349"/>
    </source>
</evidence>
<dbReference type="PIRSF" id="PIRSF004557">
    <property type="entry name" value="SecY"/>
    <property type="match status" value="1"/>
</dbReference>
<feature type="transmembrane region" description="Helical" evidence="10">
    <location>
        <begin position="219"/>
        <end position="242"/>
    </location>
</feature>
<dbReference type="SUPFAM" id="SSF103491">
    <property type="entry name" value="Preprotein translocase SecY subunit"/>
    <property type="match status" value="1"/>
</dbReference>
<dbReference type="InterPro" id="IPR030659">
    <property type="entry name" value="SecY_CS"/>
</dbReference>
<dbReference type="InterPro" id="IPR023201">
    <property type="entry name" value="SecY_dom_sf"/>
</dbReference>
<dbReference type="InterPro" id="IPR002208">
    <property type="entry name" value="SecY/SEC61-alpha"/>
</dbReference>
<feature type="transmembrane region" description="Helical" evidence="10">
    <location>
        <begin position="72"/>
        <end position="97"/>
    </location>
</feature>
<evidence type="ECO:0000256" key="10">
    <source>
        <dbReference type="HAMAP-Rule" id="MF_01465"/>
    </source>
</evidence>
<dbReference type="PROSITE" id="PS00756">
    <property type="entry name" value="SECY_2"/>
    <property type="match status" value="1"/>
</dbReference>
<feature type="transmembrane region" description="Helical" evidence="10">
    <location>
        <begin position="403"/>
        <end position="421"/>
    </location>
</feature>
<keyword evidence="15" id="KW-1185">Reference proteome</keyword>
<dbReference type="HAMAP" id="MF_01465">
    <property type="entry name" value="SecY"/>
    <property type="match status" value="1"/>
</dbReference>
<evidence type="ECO:0000256" key="3">
    <source>
        <dbReference type="ARBA" id="ARBA00022448"/>
    </source>
</evidence>
<feature type="transmembrane region" description="Helical" evidence="10">
    <location>
        <begin position="320"/>
        <end position="339"/>
    </location>
</feature>
<comment type="subunit">
    <text evidence="10">Component of the Sec protein translocase complex. Heterotrimer consisting of SecY, SecE and SecG subunits. The heterotrimers can form oligomers, although 1 heterotrimer is thought to be able to translocate proteins. Interacts with the ribosome. Interacts with SecDF, and other proteins may be involved. Interacts with SecA.</text>
</comment>
<feature type="transmembrane region" description="Helical" evidence="10">
    <location>
        <begin position="276"/>
        <end position="300"/>
    </location>
</feature>
<keyword evidence="7 10" id="KW-0811">Translocation</keyword>
<dbReference type="GO" id="GO:0065002">
    <property type="term" value="P:intracellular protein transmembrane transport"/>
    <property type="evidence" value="ECO:0007669"/>
    <property type="project" value="UniProtKB-UniRule"/>
</dbReference>
<dbReference type="RefSeq" id="WP_091571500.1">
    <property type="nucleotide sequence ID" value="NZ_FMZA01000016.1"/>
</dbReference>
<dbReference type="GO" id="GO:0043952">
    <property type="term" value="P:protein transport by the Sec complex"/>
    <property type="evidence" value="ECO:0007669"/>
    <property type="project" value="UniProtKB-UniRule"/>
</dbReference>
<evidence type="ECO:0000256" key="9">
    <source>
        <dbReference type="ARBA" id="ARBA00039733"/>
    </source>
</evidence>
<comment type="subcellular location">
    <subcellularLocation>
        <location evidence="10">Cell membrane</location>
        <topology evidence="10">Multi-pass membrane protein</topology>
    </subcellularLocation>
    <subcellularLocation>
        <location evidence="1 12">Membrane</location>
        <topology evidence="1 12">Multi-pass membrane protein</topology>
    </subcellularLocation>
</comment>
<feature type="transmembrane region" description="Helical" evidence="10">
    <location>
        <begin position="375"/>
        <end position="397"/>
    </location>
</feature>